<dbReference type="Gene3D" id="3.40.50.720">
    <property type="entry name" value="NAD(P)-binding Rossmann-like Domain"/>
    <property type="match status" value="1"/>
</dbReference>
<name>A0A0G0IQQ9_9BACT</name>
<dbReference type="AlphaFoldDB" id="A0A0G0IQQ9"/>
<sequence length="321" mass="36421">MVKSPNFRQKMKILLTGGGGFLGYAVIKKLNPFHQIVCLDHGKNYKVLDKYFGKGIKLIKGDAQDTKLLKTLLKKTEIIIHLAGVAGERRCLENPIESNISNIYSTYAILDVAKSSNIKKIIFSSSYWVYSTYLKRLMPLSESSQLNTDSIYGAQKVISELMIKNSNIPFEILRIGATYGYGIDNQLKSPINNFIIQAFKRKPITIYGNGLQKVDFVYTEDIARVIGSLIKQKESNNVYNIGSGKPTSMLEVINILSIIFEKDYKIKVRIKKIKAPLGKVWPNKWLSIKKVQGVIKDYPFTKLEDGIRKTVKELEPIYINK</sequence>
<organism evidence="3 4">
    <name type="scientific">Berkelbacteria bacterium GW2011_GWA1_36_9</name>
    <dbReference type="NCBI Taxonomy" id="1618331"/>
    <lineage>
        <taxon>Bacteria</taxon>
        <taxon>Candidatus Berkelbacteria</taxon>
    </lineage>
</organism>
<gene>
    <name evidence="3" type="ORF">US31_C0005G0006</name>
</gene>
<evidence type="ECO:0000313" key="3">
    <source>
        <dbReference type="EMBL" id="KKQ18356.1"/>
    </source>
</evidence>
<accession>A0A0G0IQQ9</accession>
<evidence type="ECO:0000313" key="4">
    <source>
        <dbReference type="Proteomes" id="UP000034508"/>
    </source>
</evidence>
<feature type="domain" description="NAD-dependent epimerase/dehydratase" evidence="2">
    <location>
        <begin position="13"/>
        <end position="242"/>
    </location>
</feature>
<proteinExistence type="inferred from homology"/>
<dbReference type="EMBL" id="LBSM01000005">
    <property type="protein sequence ID" value="KKQ18356.1"/>
    <property type="molecule type" value="Genomic_DNA"/>
</dbReference>
<comment type="similarity">
    <text evidence="1">Belongs to the NAD(P)-dependent epimerase/dehydratase family.</text>
</comment>
<dbReference type="InterPro" id="IPR036291">
    <property type="entry name" value="NAD(P)-bd_dom_sf"/>
</dbReference>
<dbReference type="InterPro" id="IPR001509">
    <property type="entry name" value="Epimerase_deHydtase"/>
</dbReference>
<dbReference type="SUPFAM" id="SSF51735">
    <property type="entry name" value="NAD(P)-binding Rossmann-fold domains"/>
    <property type="match status" value="1"/>
</dbReference>
<dbReference type="Proteomes" id="UP000034508">
    <property type="component" value="Unassembled WGS sequence"/>
</dbReference>
<dbReference type="Gene3D" id="3.90.25.10">
    <property type="entry name" value="UDP-galactose 4-epimerase, domain 1"/>
    <property type="match status" value="1"/>
</dbReference>
<evidence type="ECO:0000256" key="1">
    <source>
        <dbReference type="ARBA" id="ARBA00007637"/>
    </source>
</evidence>
<dbReference type="Pfam" id="PF01370">
    <property type="entry name" value="Epimerase"/>
    <property type="match status" value="1"/>
</dbReference>
<dbReference type="PANTHER" id="PTHR43000">
    <property type="entry name" value="DTDP-D-GLUCOSE 4,6-DEHYDRATASE-RELATED"/>
    <property type="match status" value="1"/>
</dbReference>
<comment type="caution">
    <text evidence="3">The sequence shown here is derived from an EMBL/GenBank/DDBJ whole genome shotgun (WGS) entry which is preliminary data.</text>
</comment>
<evidence type="ECO:0000259" key="2">
    <source>
        <dbReference type="Pfam" id="PF01370"/>
    </source>
</evidence>
<reference evidence="3 4" key="1">
    <citation type="journal article" date="2015" name="Nature">
        <title>rRNA introns, odd ribosomes, and small enigmatic genomes across a large radiation of phyla.</title>
        <authorList>
            <person name="Brown C.T."/>
            <person name="Hug L.A."/>
            <person name="Thomas B.C."/>
            <person name="Sharon I."/>
            <person name="Castelle C.J."/>
            <person name="Singh A."/>
            <person name="Wilkins M.J."/>
            <person name="Williams K.H."/>
            <person name="Banfield J.F."/>
        </authorList>
    </citation>
    <scope>NUCLEOTIDE SEQUENCE [LARGE SCALE GENOMIC DNA]</scope>
</reference>
<protein>
    <submittedName>
        <fullName evidence="3">NAD-dependent epimerase/dehydratase</fullName>
    </submittedName>
</protein>